<feature type="transmembrane region" description="Helical" evidence="1">
    <location>
        <begin position="59"/>
        <end position="78"/>
    </location>
</feature>
<name>A0ABU8B7S3_9BRAD</name>
<feature type="transmembrane region" description="Helical" evidence="1">
    <location>
        <begin position="191"/>
        <end position="213"/>
    </location>
</feature>
<reference evidence="2 3" key="1">
    <citation type="submission" date="2024-02" db="EMBL/GenBank/DDBJ databases">
        <title>Adaptive strategies in a cosmopolitan and abundant soil bacterium.</title>
        <authorList>
            <person name="Carini P."/>
        </authorList>
    </citation>
    <scope>NUCLEOTIDE SEQUENCE [LARGE SCALE GENOMIC DNA]</scope>
    <source>
        <strain evidence="2 3">AZCC 1608</strain>
    </source>
</reference>
<keyword evidence="1" id="KW-0472">Membrane</keyword>
<evidence type="ECO:0000256" key="1">
    <source>
        <dbReference type="SAM" id="Phobius"/>
    </source>
</evidence>
<feature type="transmembrane region" description="Helical" evidence="1">
    <location>
        <begin position="225"/>
        <end position="251"/>
    </location>
</feature>
<feature type="transmembrane region" description="Helical" evidence="1">
    <location>
        <begin position="83"/>
        <end position="101"/>
    </location>
</feature>
<evidence type="ECO:0000313" key="2">
    <source>
        <dbReference type="EMBL" id="MEH2554048.1"/>
    </source>
</evidence>
<feature type="transmembrane region" description="Helical" evidence="1">
    <location>
        <begin position="113"/>
        <end position="132"/>
    </location>
</feature>
<gene>
    <name evidence="2" type="ORF">V1286_001577</name>
</gene>
<evidence type="ECO:0000313" key="3">
    <source>
        <dbReference type="Proteomes" id="UP001364224"/>
    </source>
</evidence>
<comment type="caution">
    <text evidence="2">The sequence shown here is derived from an EMBL/GenBank/DDBJ whole genome shotgun (WGS) entry which is preliminary data.</text>
</comment>
<feature type="transmembrane region" description="Helical" evidence="1">
    <location>
        <begin position="257"/>
        <end position="280"/>
    </location>
</feature>
<feature type="transmembrane region" description="Helical" evidence="1">
    <location>
        <begin position="153"/>
        <end position="171"/>
    </location>
</feature>
<protein>
    <submittedName>
        <fullName evidence="2">Uncharacterized protein</fullName>
    </submittedName>
</protein>
<keyword evidence="1" id="KW-1133">Transmembrane helix</keyword>
<keyword evidence="1" id="KW-0812">Transmembrane</keyword>
<feature type="transmembrane region" description="Helical" evidence="1">
    <location>
        <begin position="404"/>
        <end position="427"/>
    </location>
</feature>
<sequence length="465" mass="51963">MMHTLESKRAPDIMERIRLASGSRFSLCVLVCLHIVICCVSLAQVAHWQSYMLYDAARLHYAIAAVLAFSTVSLLFIFVRFSFGYVIGFSLFTMVLGFIWLNNFSKFNYDHWLAGLSAAASALLFLLPALLINAPVKQVYALSPRGLEYFLKFTLVLALGTIVAASFYNFRLVSIRQIYDFRNELYFPAPIRYLTGIASTVLLPFACACYLALNRRWWATVPLILMLLFYPITLSKFALFSTTWFIVVLVLSRIFEARAAAILSILLPMLLGVILIAAYLNDYTQYYFGVVNIRMMATPSSAMDVYNDFFSSHPLTWFCQISFLKPLMSCPYQEQLSVVMEEAYQLGKFNASLFATEGIASVGLYFAPLTALVCGFVIAIGNRVSAELPPRFVLMSSALLPPAFLNVPFTTALLTHGAGILFLLWYIMPRAMFQTGRTGGVPDQAQGNHIVENASRLAKLSSHAS</sequence>
<accession>A0ABU8B7S3</accession>
<feature type="transmembrane region" description="Helical" evidence="1">
    <location>
        <begin position="362"/>
        <end position="384"/>
    </location>
</feature>
<dbReference type="RefSeq" id="WP_334478682.1">
    <property type="nucleotide sequence ID" value="NZ_JAZHRV010000001.1"/>
</dbReference>
<dbReference type="EMBL" id="JAZHRV010000001">
    <property type="protein sequence ID" value="MEH2554048.1"/>
    <property type="molecule type" value="Genomic_DNA"/>
</dbReference>
<keyword evidence="3" id="KW-1185">Reference proteome</keyword>
<proteinExistence type="predicted"/>
<organism evidence="2 3">
    <name type="scientific">Bradyrhizobium algeriense</name>
    <dbReference type="NCBI Taxonomy" id="634784"/>
    <lineage>
        <taxon>Bacteria</taxon>
        <taxon>Pseudomonadati</taxon>
        <taxon>Pseudomonadota</taxon>
        <taxon>Alphaproteobacteria</taxon>
        <taxon>Hyphomicrobiales</taxon>
        <taxon>Nitrobacteraceae</taxon>
        <taxon>Bradyrhizobium</taxon>
    </lineage>
</organism>
<dbReference type="Proteomes" id="UP001364224">
    <property type="component" value="Unassembled WGS sequence"/>
</dbReference>